<protein>
    <recommendedName>
        <fullName evidence="3">Lipoprotein</fullName>
    </recommendedName>
</protein>
<dbReference type="EMBL" id="LDIR01000001">
    <property type="protein sequence ID" value="OCL93005.1"/>
    <property type="molecule type" value="Genomic_DNA"/>
</dbReference>
<evidence type="ECO:0000313" key="2">
    <source>
        <dbReference type="Proteomes" id="UP000093159"/>
    </source>
</evidence>
<organism evidence="1 2">
    <name type="scientific">Arcobacter porcinus</name>
    <dbReference type="NCBI Taxonomy" id="1935204"/>
    <lineage>
        <taxon>Bacteria</taxon>
        <taxon>Pseudomonadati</taxon>
        <taxon>Campylobacterota</taxon>
        <taxon>Epsilonproteobacteria</taxon>
        <taxon>Campylobacterales</taxon>
        <taxon>Arcobacteraceae</taxon>
        <taxon>Arcobacter</taxon>
    </lineage>
</organism>
<reference evidence="1 2" key="1">
    <citation type="submission" date="2015-05" db="EMBL/GenBank/DDBJ databases">
        <authorList>
            <person name="Rovetto F."/>
            <person name="Cocolin L."/>
            <person name="Illeghems K."/>
            <person name="Van Nieuwerburgh F."/>
            <person name="Houf K."/>
        </authorList>
    </citation>
    <scope>NUCLEOTIDE SEQUENCE [LARGE SCALE GENOMIC DNA]</scope>
    <source>
        <strain evidence="1 2">117434</strain>
    </source>
</reference>
<proteinExistence type="predicted"/>
<evidence type="ECO:0000313" key="1">
    <source>
        <dbReference type="EMBL" id="OCL93005.1"/>
    </source>
</evidence>
<comment type="caution">
    <text evidence="1">The sequence shown here is derived from an EMBL/GenBank/DDBJ whole genome shotgun (WGS) entry which is preliminary data.</text>
</comment>
<dbReference type="RefSeq" id="WP_165595711.1">
    <property type="nucleotide sequence ID" value="NZ_JANJGF010000006.1"/>
</dbReference>
<gene>
    <name evidence="1" type="ORF">AAX28_00545</name>
</gene>
<dbReference type="PROSITE" id="PS51257">
    <property type="entry name" value="PROKAR_LIPOPROTEIN"/>
    <property type="match status" value="1"/>
</dbReference>
<accession>A0ABX2YEA7</accession>
<sequence length="58" mass="6868">MKKYFSFFGILMATSCAKINRFYSKIENYLEKLPDIKNSLIKNELKPIKTYSTNNLKK</sequence>
<evidence type="ECO:0008006" key="3">
    <source>
        <dbReference type="Google" id="ProtNLM"/>
    </source>
</evidence>
<name>A0ABX2YEA7_9BACT</name>
<dbReference type="Proteomes" id="UP000093159">
    <property type="component" value="Unassembled WGS sequence"/>
</dbReference>
<keyword evidence="2" id="KW-1185">Reference proteome</keyword>